<evidence type="ECO:0000313" key="1">
    <source>
        <dbReference type="EMBL" id="KAJ7062438.1"/>
    </source>
</evidence>
<sequence length="850" mass="92556">MDHTTKYSVKLSKVQKPRDTAHILRRTNVEPALVATRSDKMAELARDYHDSLQDDPSEDDPIKKAADIAHVLSSMPPAPEIPEMSELGKNLEEEDTRNSIDDQKRGVAPGIDGIPAELWEGLDEIFTAGQDSPAPDPLAPPPTSPVDRATLLAPITKGGRKMLDIEARNDAIHIMTLKSYLELNETARAAWCSFADKIFANHDKSASTVQPGSHINQFLQNWSAKDSSSYPAFLQGMLTVAKKYGVTFDTPDPPQEIRNLLPLWHHNKRSPGLRQLENSPQCKCLRRAHGVTTVGQGALVAERLSSPTHVPLPSCICEACVEDRVEHKCKNPHRCATTAQARIAQLPRKWDPRTVFPPPLDAPSATSSSQAFVPPPAIVSLSEGFRIFTKISGPQFHEPLRLPAPAATPDIAGSVISLGTHCTNLGTLETLCAAGIWFENGDPRNSGVPLPATASNGLSATIAAALLACRAAPRDKPLTLVSTSSALPTAMNTHLLKWENSGWIGVPNPDPPRALAAALRARTAPTTFTKATGTTASSGCAAAASLARDALLSAVAPDPAMFTPPQSAMKGAKLSAMTQALAYRAIRDSKPVPTRKATVANVSLVRDFMRIHCGNAPRDESIWLSVRHRDFSRQIRNFLWKSVHGAHRVGRYWSHIPGYEARAVCQHCDVEESLQHIFLECTRTGREVVWKLASDLWKLKTGSCLPAPSMGSILSCGMTEMEPEIKSKPSGLNRLYRILVSESVYLIWLLRNESVITNEGAAPSANEVHNRWVFALNDRLEVDKSLACSKAKSDRSRTAPALVRSTWQRTLLNENKLPPDWLSSSGVLVGIATLSSRALPPASSRRPRHS</sequence>
<reference evidence="1" key="1">
    <citation type="submission" date="2023-03" db="EMBL/GenBank/DDBJ databases">
        <title>Massive genome expansion in bonnet fungi (Mycena s.s.) driven by repeated elements and novel gene families across ecological guilds.</title>
        <authorList>
            <consortium name="Lawrence Berkeley National Laboratory"/>
            <person name="Harder C.B."/>
            <person name="Miyauchi S."/>
            <person name="Viragh M."/>
            <person name="Kuo A."/>
            <person name="Thoen E."/>
            <person name="Andreopoulos B."/>
            <person name="Lu D."/>
            <person name="Skrede I."/>
            <person name="Drula E."/>
            <person name="Henrissat B."/>
            <person name="Morin E."/>
            <person name="Kohler A."/>
            <person name="Barry K."/>
            <person name="LaButti K."/>
            <person name="Morin E."/>
            <person name="Salamov A."/>
            <person name="Lipzen A."/>
            <person name="Mereny Z."/>
            <person name="Hegedus B."/>
            <person name="Baldrian P."/>
            <person name="Stursova M."/>
            <person name="Weitz H."/>
            <person name="Taylor A."/>
            <person name="Grigoriev I.V."/>
            <person name="Nagy L.G."/>
            <person name="Martin F."/>
            <person name="Kauserud H."/>
        </authorList>
    </citation>
    <scope>NUCLEOTIDE SEQUENCE</scope>
    <source>
        <strain evidence="1">CBHHK173m</strain>
    </source>
</reference>
<organism evidence="1 2">
    <name type="scientific">Mycena belliarum</name>
    <dbReference type="NCBI Taxonomy" id="1033014"/>
    <lineage>
        <taxon>Eukaryota</taxon>
        <taxon>Fungi</taxon>
        <taxon>Dikarya</taxon>
        <taxon>Basidiomycota</taxon>
        <taxon>Agaricomycotina</taxon>
        <taxon>Agaricomycetes</taxon>
        <taxon>Agaricomycetidae</taxon>
        <taxon>Agaricales</taxon>
        <taxon>Marasmiineae</taxon>
        <taxon>Mycenaceae</taxon>
        <taxon>Mycena</taxon>
    </lineage>
</organism>
<gene>
    <name evidence="1" type="ORF">B0H15DRAFT_807887</name>
</gene>
<dbReference type="SUPFAM" id="SSF53098">
    <property type="entry name" value="Ribonuclease H-like"/>
    <property type="match status" value="1"/>
</dbReference>
<dbReference type="Gene3D" id="3.30.420.10">
    <property type="entry name" value="Ribonuclease H-like superfamily/Ribonuclease H"/>
    <property type="match status" value="1"/>
</dbReference>
<dbReference type="EMBL" id="JARJCN010000228">
    <property type="protein sequence ID" value="KAJ7062438.1"/>
    <property type="molecule type" value="Genomic_DNA"/>
</dbReference>
<dbReference type="InterPro" id="IPR036397">
    <property type="entry name" value="RNaseH_sf"/>
</dbReference>
<dbReference type="InterPro" id="IPR012337">
    <property type="entry name" value="RNaseH-like_sf"/>
</dbReference>
<keyword evidence="2" id="KW-1185">Reference proteome</keyword>
<comment type="caution">
    <text evidence="1">The sequence shown here is derived from an EMBL/GenBank/DDBJ whole genome shotgun (WGS) entry which is preliminary data.</text>
</comment>
<protein>
    <recommendedName>
        <fullName evidence="3">Reverse transcriptase zinc-binding domain-containing protein</fullName>
    </recommendedName>
</protein>
<dbReference type="AlphaFoldDB" id="A0AAD6TPN3"/>
<dbReference type="Proteomes" id="UP001222325">
    <property type="component" value="Unassembled WGS sequence"/>
</dbReference>
<dbReference type="GO" id="GO:0003676">
    <property type="term" value="F:nucleic acid binding"/>
    <property type="evidence" value="ECO:0007669"/>
    <property type="project" value="InterPro"/>
</dbReference>
<evidence type="ECO:0008006" key="3">
    <source>
        <dbReference type="Google" id="ProtNLM"/>
    </source>
</evidence>
<proteinExistence type="predicted"/>
<evidence type="ECO:0000313" key="2">
    <source>
        <dbReference type="Proteomes" id="UP001222325"/>
    </source>
</evidence>
<accession>A0AAD6TPN3</accession>
<name>A0AAD6TPN3_9AGAR</name>